<dbReference type="Proteomes" id="UP000604046">
    <property type="component" value="Unassembled WGS sequence"/>
</dbReference>
<dbReference type="AlphaFoldDB" id="A0A812RWV1"/>
<evidence type="ECO:0000313" key="2">
    <source>
        <dbReference type="EMBL" id="CAE7456820.1"/>
    </source>
</evidence>
<accession>A0A812RWV1</accession>
<reference evidence="2" key="1">
    <citation type="submission" date="2021-02" db="EMBL/GenBank/DDBJ databases">
        <authorList>
            <person name="Dougan E. K."/>
            <person name="Rhodes N."/>
            <person name="Thang M."/>
            <person name="Chan C."/>
        </authorList>
    </citation>
    <scope>NUCLEOTIDE SEQUENCE</scope>
</reference>
<keyword evidence="3" id="KW-1185">Reference proteome</keyword>
<gene>
    <name evidence="2" type="ORF">SNAT2548_LOCUS25224</name>
</gene>
<dbReference type="PROSITE" id="PS51257">
    <property type="entry name" value="PROKAR_LIPOPROTEIN"/>
    <property type="match status" value="1"/>
</dbReference>
<feature type="chain" id="PRO_5032820046" evidence="1">
    <location>
        <begin position="30"/>
        <end position="396"/>
    </location>
</feature>
<evidence type="ECO:0000313" key="3">
    <source>
        <dbReference type="Proteomes" id="UP000604046"/>
    </source>
</evidence>
<dbReference type="EMBL" id="CAJNDS010002383">
    <property type="protein sequence ID" value="CAE7456820.1"/>
    <property type="molecule type" value="Genomic_DNA"/>
</dbReference>
<sequence>MTGLCRPCSLRQLFFWLALGASFTLMGCGEDEGDDGRVNTGDSVTSQVSCADGDPDENLCCEKNAQHMAWNDTISMWLGCCQWNHDSNQCQGGGACVNFNAATFAETSSHDYSQVCDSHRWVCQAETAADVCDPAWRAAEQALTAAMTWSAAIGDFEVDAAAKAAFCPELQKYGQCLKDAQCCVSGAQEQYDWMPGSTYIGKFNAALTLSKWCTGSDAITNPCSDMSVCSTDVAANCESAYATARSAFSSDAASLCPEFEKYSQCLTDAGCCGETSLLSYKIALDQVFTTVTGSLCTGSNAVTNPCNPDMRVCSVSAATDCANAWADVSQSSPTDAAAAAAALCPEAEKYSQCLKDAACCDGSVAGAAYKQALDLVFDTVGSQYCTGSNAITNQCT</sequence>
<feature type="signal peptide" evidence="1">
    <location>
        <begin position="1"/>
        <end position="29"/>
    </location>
</feature>
<keyword evidence="1" id="KW-0732">Signal</keyword>
<proteinExistence type="predicted"/>
<protein>
    <submittedName>
        <fullName evidence="2">Uncharacterized protein</fullName>
    </submittedName>
</protein>
<name>A0A812RWV1_9DINO</name>
<evidence type="ECO:0000256" key="1">
    <source>
        <dbReference type="SAM" id="SignalP"/>
    </source>
</evidence>
<comment type="caution">
    <text evidence="2">The sequence shown here is derived from an EMBL/GenBank/DDBJ whole genome shotgun (WGS) entry which is preliminary data.</text>
</comment>
<organism evidence="2 3">
    <name type="scientific">Symbiodinium natans</name>
    <dbReference type="NCBI Taxonomy" id="878477"/>
    <lineage>
        <taxon>Eukaryota</taxon>
        <taxon>Sar</taxon>
        <taxon>Alveolata</taxon>
        <taxon>Dinophyceae</taxon>
        <taxon>Suessiales</taxon>
        <taxon>Symbiodiniaceae</taxon>
        <taxon>Symbiodinium</taxon>
    </lineage>
</organism>